<gene>
    <name evidence="2" type="ORF">CSOJ01_10764</name>
</gene>
<name>A0A8H6J004_9PEZI</name>
<comment type="caution">
    <text evidence="2">The sequence shown here is derived from an EMBL/GenBank/DDBJ whole genome shotgun (WGS) entry which is preliminary data.</text>
</comment>
<accession>A0A8H6J004</accession>
<organism evidence="2 3">
    <name type="scientific">Colletotrichum sojae</name>
    <dbReference type="NCBI Taxonomy" id="2175907"/>
    <lineage>
        <taxon>Eukaryota</taxon>
        <taxon>Fungi</taxon>
        <taxon>Dikarya</taxon>
        <taxon>Ascomycota</taxon>
        <taxon>Pezizomycotina</taxon>
        <taxon>Sordariomycetes</taxon>
        <taxon>Hypocreomycetidae</taxon>
        <taxon>Glomerellales</taxon>
        <taxon>Glomerellaceae</taxon>
        <taxon>Colletotrichum</taxon>
        <taxon>Colletotrichum orchidearum species complex</taxon>
    </lineage>
</organism>
<dbReference type="AlphaFoldDB" id="A0A8H6J004"/>
<evidence type="ECO:0000313" key="2">
    <source>
        <dbReference type="EMBL" id="KAF6803633.1"/>
    </source>
</evidence>
<dbReference type="EMBL" id="WIGN01000232">
    <property type="protein sequence ID" value="KAF6803633.1"/>
    <property type="molecule type" value="Genomic_DNA"/>
</dbReference>
<dbReference type="Proteomes" id="UP000652219">
    <property type="component" value="Unassembled WGS sequence"/>
</dbReference>
<feature type="compositionally biased region" description="Basic residues" evidence="1">
    <location>
        <begin position="1"/>
        <end position="17"/>
    </location>
</feature>
<evidence type="ECO:0000313" key="3">
    <source>
        <dbReference type="Proteomes" id="UP000652219"/>
    </source>
</evidence>
<feature type="region of interest" description="Disordered" evidence="1">
    <location>
        <begin position="36"/>
        <end position="64"/>
    </location>
</feature>
<feature type="region of interest" description="Disordered" evidence="1">
    <location>
        <begin position="157"/>
        <end position="201"/>
    </location>
</feature>
<reference evidence="2 3" key="1">
    <citation type="journal article" date="2020" name="Phytopathology">
        <title>Genome Sequence Resources of Colletotrichum truncatum, C. plurivorum, C. musicola, and C. sojae: Four Species Pathogenic to Soybean (Glycine max).</title>
        <authorList>
            <person name="Rogerio F."/>
            <person name="Boufleur T.R."/>
            <person name="Ciampi-Guillardi M."/>
            <person name="Sukno S.A."/>
            <person name="Thon M.R."/>
            <person name="Massola Junior N.S."/>
            <person name="Baroncelli R."/>
        </authorList>
    </citation>
    <scope>NUCLEOTIDE SEQUENCE [LARGE SCALE GENOMIC DNA]</scope>
    <source>
        <strain evidence="2 3">LFN0009</strain>
    </source>
</reference>
<sequence>MTWQRPRRQQISRHSKQTVRLEGAALSSHKHDALMAAGDGSFQVSQRESPSTTTTTPPPAVSSFEMGLVGSDQCRPFAGRGRYYFQVPTKAWTPDNDMAIVRPFGMAWGPGTPSLGGQRAKGLFSLAVPSIVVESDDGERLIPSWAEIIPLPQTAGWPSRVASRSRRSPSSHNHDHGYDGLPTASPTQNSGCRNLDDILTT</sequence>
<evidence type="ECO:0000256" key="1">
    <source>
        <dbReference type="SAM" id="MobiDB-lite"/>
    </source>
</evidence>
<protein>
    <submittedName>
        <fullName evidence="2">Uncharacterized protein</fullName>
    </submittedName>
</protein>
<keyword evidence="3" id="KW-1185">Reference proteome</keyword>
<feature type="region of interest" description="Disordered" evidence="1">
    <location>
        <begin position="1"/>
        <end position="21"/>
    </location>
</feature>
<proteinExistence type="predicted"/>